<dbReference type="SFLD" id="SFLDG00178">
    <property type="entry name" value="enolase"/>
    <property type="match status" value="1"/>
</dbReference>
<proteinExistence type="inferred from homology"/>
<dbReference type="Pfam" id="PF10248">
    <property type="entry name" value="Mlf1IP"/>
    <property type="match status" value="1"/>
</dbReference>
<evidence type="ECO:0000256" key="3">
    <source>
        <dbReference type="ARBA" id="ARBA00005031"/>
    </source>
</evidence>
<dbReference type="PANTHER" id="PTHR11902">
    <property type="entry name" value="ENOLASE"/>
    <property type="match status" value="1"/>
</dbReference>
<feature type="domain" description="Enolase N-terminal" evidence="16">
    <location>
        <begin position="263"/>
        <end position="394"/>
    </location>
</feature>
<dbReference type="InterPro" id="IPR020809">
    <property type="entry name" value="Enolase_CS"/>
</dbReference>
<dbReference type="InterPro" id="IPR020811">
    <property type="entry name" value="Enolase_N"/>
</dbReference>
<dbReference type="SFLD" id="SFLDS00001">
    <property type="entry name" value="Enolase"/>
    <property type="match status" value="1"/>
</dbReference>
<dbReference type="SUPFAM" id="SSF54826">
    <property type="entry name" value="Enolase N-terminal domain-like"/>
    <property type="match status" value="1"/>
</dbReference>
<dbReference type="SFLD" id="SFLDF00002">
    <property type="entry name" value="enolase"/>
    <property type="match status" value="1"/>
</dbReference>
<dbReference type="SUPFAM" id="SSF51604">
    <property type="entry name" value="Enolase C-terminal domain-like"/>
    <property type="match status" value="1"/>
</dbReference>
<evidence type="ECO:0000256" key="9">
    <source>
        <dbReference type="ARBA" id="ARBA00022553"/>
    </source>
</evidence>
<dbReference type="EC" id="4.2.1.11" evidence="7"/>
<dbReference type="NCBIfam" id="TIGR01060">
    <property type="entry name" value="eno"/>
    <property type="match status" value="1"/>
</dbReference>
<sequence>MFRYLSDVDESPYVMDPFAAHRQQMRSLFGSFGYEPFPLTPQIQAPRSPHLQAGAMAPFGMAGMGGGFMDMFGMMGGMMENMERMSGSPSCQTYSSSTVISYSSTDSGAPKVYQQTSELRTAPGGIRETRQAMRDSESGLERLAIGHHIWDRGHVMERSRNRKTGDREERQDFINLEESEAAAFDEEWRREAGRYPPPNARGLDYGRDRRAGARFSSWPSLPRPTPLPQLSPTMSPRDTPHLPPASATTGDGNRLNTNCRMSIVNIVAREILDSRGNPTVEVDLHTEKGLFRAAVPSGASTGIYEALELRDGDKSRYKGKGVLKAVAHINDTIRPALIQSEISVVEQEKLDNMMIEMDGTENKSQFGANAILGVSLAICKAGAAEKGVPLYRHIADLAGNTELVLPVPAFNVINGGSHAGNKLAMQEFMVLPVGAESFREALRVGAELYQTLRGVIREKYGQDATNVGDEGGFAPNILENSEALELLKTAIEKAGFTDKVVIGMDVAASEFYQDGKYDLDFKSPPNPDRHISAQELSEIYQSFVNNYPVVSIEDPFDQDDWPAWSQLTASVGIQIVGDDLTVTNPRRIEKAVEERACNCLLLKVNQIGSVTEAIQACKLAQESGWGVMVSHRSGETEDTFIADLVVGLCTGQIKTGAPCRSERLAKYNQLMRIEEELGDQARFAGHNFRNPSAL</sequence>
<dbReference type="EMBL" id="JAFIRN010000001">
    <property type="protein sequence ID" value="KAG5856266.1"/>
    <property type="molecule type" value="Genomic_DNA"/>
</dbReference>
<dbReference type="InterPro" id="IPR019376">
    <property type="entry name" value="Myeloid_leukemia_factor"/>
</dbReference>
<feature type="domain" description="Enolase C-terminal TIM barrel" evidence="15">
    <location>
        <begin position="402"/>
        <end position="691"/>
    </location>
</feature>
<dbReference type="GO" id="GO:0000015">
    <property type="term" value="C:phosphopyruvate hydratase complex"/>
    <property type="evidence" value="ECO:0007669"/>
    <property type="project" value="InterPro"/>
</dbReference>
<dbReference type="AlphaFoldDB" id="A0A9D3MYS2"/>
<evidence type="ECO:0000256" key="8">
    <source>
        <dbReference type="ARBA" id="ARBA00022490"/>
    </source>
</evidence>
<evidence type="ECO:0000256" key="10">
    <source>
        <dbReference type="ARBA" id="ARBA00022842"/>
    </source>
</evidence>
<keyword evidence="12" id="KW-0456">Lyase</keyword>
<comment type="similarity">
    <text evidence="4">Belongs to the MLF family.</text>
</comment>
<keyword evidence="18" id="KW-1185">Reference proteome</keyword>
<organism evidence="17 18">
    <name type="scientific">Anguilla anguilla</name>
    <name type="common">European freshwater eel</name>
    <name type="synonym">Muraena anguilla</name>
    <dbReference type="NCBI Taxonomy" id="7936"/>
    <lineage>
        <taxon>Eukaryota</taxon>
        <taxon>Metazoa</taxon>
        <taxon>Chordata</taxon>
        <taxon>Craniata</taxon>
        <taxon>Vertebrata</taxon>
        <taxon>Euteleostomi</taxon>
        <taxon>Actinopterygii</taxon>
        <taxon>Neopterygii</taxon>
        <taxon>Teleostei</taxon>
        <taxon>Anguilliformes</taxon>
        <taxon>Anguillidae</taxon>
        <taxon>Anguilla</taxon>
    </lineage>
</organism>
<comment type="subcellular location">
    <subcellularLocation>
        <location evidence="2">Cytoplasm</location>
    </subcellularLocation>
</comment>
<evidence type="ECO:0000256" key="2">
    <source>
        <dbReference type="ARBA" id="ARBA00004496"/>
    </source>
</evidence>
<evidence type="ECO:0000256" key="7">
    <source>
        <dbReference type="ARBA" id="ARBA00012058"/>
    </source>
</evidence>
<comment type="cofactor">
    <cofactor evidence="1">
        <name>Mg(2+)</name>
        <dbReference type="ChEBI" id="CHEBI:18420"/>
    </cofactor>
</comment>
<evidence type="ECO:0000256" key="1">
    <source>
        <dbReference type="ARBA" id="ARBA00001946"/>
    </source>
</evidence>
<evidence type="ECO:0000259" key="15">
    <source>
        <dbReference type="SMART" id="SM01192"/>
    </source>
</evidence>
<protein>
    <recommendedName>
        <fullName evidence="7">phosphopyruvate hydratase</fullName>
        <ecNumber evidence="7">4.2.1.11</ecNumber>
    </recommendedName>
    <alternativeName>
        <fullName evidence="13">2-phospho-D-glycerate hydro-lyase</fullName>
    </alternativeName>
</protein>
<evidence type="ECO:0000256" key="13">
    <source>
        <dbReference type="ARBA" id="ARBA00031125"/>
    </source>
</evidence>
<dbReference type="HAMAP" id="MF_00318">
    <property type="entry name" value="Enolase"/>
    <property type="match status" value="1"/>
</dbReference>
<keyword evidence="9" id="KW-0597">Phosphoprotein</keyword>
<dbReference type="PANTHER" id="PTHR11902:SF10">
    <property type="entry name" value="GAMMA-ENOLASE"/>
    <property type="match status" value="1"/>
</dbReference>
<dbReference type="GO" id="GO:0004634">
    <property type="term" value="F:phosphopyruvate hydratase activity"/>
    <property type="evidence" value="ECO:0007669"/>
    <property type="project" value="UniProtKB-EC"/>
</dbReference>
<dbReference type="InterPro" id="IPR000941">
    <property type="entry name" value="Enolase"/>
</dbReference>
<evidence type="ECO:0000313" key="17">
    <source>
        <dbReference type="EMBL" id="KAG5856266.1"/>
    </source>
</evidence>
<dbReference type="Gene3D" id="3.20.20.120">
    <property type="entry name" value="Enolase-like C-terminal domain"/>
    <property type="match status" value="1"/>
</dbReference>
<dbReference type="InterPro" id="IPR020810">
    <property type="entry name" value="Enolase_C"/>
</dbReference>
<keyword evidence="10" id="KW-0460">Magnesium</keyword>
<dbReference type="InterPro" id="IPR036849">
    <property type="entry name" value="Enolase-like_C_sf"/>
</dbReference>
<dbReference type="Pfam" id="PF00113">
    <property type="entry name" value="Enolase_C"/>
    <property type="match status" value="1"/>
</dbReference>
<keyword evidence="11" id="KW-0324">Glycolysis</keyword>
<evidence type="ECO:0000256" key="4">
    <source>
        <dbReference type="ARBA" id="ARBA00008332"/>
    </source>
</evidence>
<accession>A0A9D3MYS2</accession>
<gene>
    <name evidence="17" type="ORF">ANANG_G00006210</name>
</gene>
<reference evidence="17" key="1">
    <citation type="submission" date="2021-01" db="EMBL/GenBank/DDBJ databases">
        <title>A chromosome-scale assembly of European eel, Anguilla anguilla.</title>
        <authorList>
            <person name="Henkel C."/>
            <person name="Jong-Raadsen S.A."/>
            <person name="Dufour S."/>
            <person name="Weltzien F.-A."/>
            <person name="Palstra A.P."/>
            <person name="Pelster B."/>
            <person name="Spaink H.P."/>
            <person name="Van Den Thillart G.E."/>
            <person name="Jansen H."/>
            <person name="Zahm M."/>
            <person name="Klopp C."/>
            <person name="Cedric C."/>
            <person name="Louis A."/>
            <person name="Berthelot C."/>
            <person name="Parey E."/>
            <person name="Roest Crollius H."/>
            <person name="Montfort J."/>
            <person name="Robinson-Rechavi M."/>
            <person name="Bucao C."/>
            <person name="Bouchez O."/>
            <person name="Gislard M."/>
            <person name="Lluch J."/>
            <person name="Milhes M."/>
            <person name="Lampietro C."/>
            <person name="Lopez Roques C."/>
            <person name="Donnadieu C."/>
            <person name="Braasch I."/>
            <person name="Desvignes T."/>
            <person name="Postlethwait J."/>
            <person name="Bobe J."/>
            <person name="Guiguen Y."/>
            <person name="Dirks R."/>
        </authorList>
    </citation>
    <scope>NUCLEOTIDE SEQUENCE</scope>
    <source>
        <strain evidence="17">Tag_6206</strain>
        <tissue evidence="17">Liver</tissue>
    </source>
</reference>
<dbReference type="PRINTS" id="PR00148">
    <property type="entry name" value="ENOLASE"/>
</dbReference>
<dbReference type="Pfam" id="PF03952">
    <property type="entry name" value="Enolase_N"/>
    <property type="match status" value="1"/>
</dbReference>
<feature type="region of interest" description="Disordered" evidence="14">
    <location>
        <begin position="214"/>
        <end position="256"/>
    </location>
</feature>
<dbReference type="SMART" id="SM01192">
    <property type="entry name" value="Enolase_C"/>
    <property type="match status" value="1"/>
</dbReference>
<dbReference type="FunFam" id="3.30.390.10:FF:000001">
    <property type="entry name" value="Enolase"/>
    <property type="match status" value="1"/>
</dbReference>
<dbReference type="Proteomes" id="UP001044222">
    <property type="component" value="Unassembled WGS sequence"/>
</dbReference>
<dbReference type="FunFam" id="3.20.20.120:FF:000002">
    <property type="entry name" value="Enolase 1"/>
    <property type="match status" value="1"/>
</dbReference>
<feature type="compositionally biased region" description="Polar residues" evidence="14">
    <location>
        <begin position="246"/>
        <end position="256"/>
    </location>
</feature>
<comment type="subunit">
    <text evidence="6">Dimer.</text>
</comment>
<evidence type="ECO:0000313" key="18">
    <source>
        <dbReference type="Proteomes" id="UP001044222"/>
    </source>
</evidence>
<evidence type="ECO:0000256" key="14">
    <source>
        <dbReference type="SAM" id="MobiDB-lite"/>
    </source>
</evidence>
<dbReference type="Gene3D" id="3.30.390.10">
    <property type="entry name" value="Enolase-like, N-terminal domain"/>
    <property type="match status" value="1"/>
</dbReference>
<evidence type="ECO:0000256" key="11">
    <source>
        <dbReference type="ARBA" id="ARBA00023152"/>
    </source>
</evidence>
<evidence type="ECO:0000256" key="5">
    <source>
        <dbReference type="ARBA" id="ARBA00009604"/>
    </source>
</evidence>
<dbReference type="InterPro" id="IPR029017">
    <property type="entry name" value="Enolase-like_N"/>
</dbReference>
<dbReference type="SMART" id="SM01193">
    <property type="entry name" value="Enolase_N"/>
    <property type="match status" value="1"/>
</dbReference>
<dbReference type="CDD" id="cd03313">
    <property type="entry name" value="enolase"/>
    <property type="match status" value="1"/>
</dbReference>
<keyword evidence="8" id="KW-0963">Cytoplasm</keyword>
<dbReference type="GO" id="GO:0000287">
    <property type="term" value="F:magnesium ion binding"/>
    <property type="evidence" value="ECO:0007669"/>
    <property type="project" value="InterPro"/>
</dbReference>
<dbReference type="PROSITE" id="PS00164">
    <property type="entry name" value="ENOLASE"/>
    <property type="match status" value="1"/>
</dbReference>
<comment type="similarity">
    <text evidence="5">Belongs to the enolase family.</text>
</comment>
<comment type="caution">
    <text evidence="17">The sequence shown here is derived from an EMBL/GenBank/DDBJ whole genome shotgun (WGS) entry which is preliminary data.</text>
</comment>
<comment type="pathway">
    <text evidence="3">Carbohydrate degradation; glycolysis; pyruvate from D-glyceraldehyde 3-phosphate: step 4/5.</text>
</comment>
<dbReference type="GO" id="GO:0006096">
    <property type="term" value="P:glycolytic process"/>
    <property type="evidence" value="ECO:0007669"/>
    <property type="project" value="UniProtKB-KW"/>
</dbReference>
<evidence type="ECO:0000259" key="16">
    <source>
        <dbReference type="SMART" id="SM01193"/>
    </source>
</evidence>
<evidence type="ECO:0000256" key="6">
    <source>
        <dbReference type="ARBA" id="ARBA00011473"/>
    </source>
</evidence>
<name>A0A9D3MYS2_ANGAN</name>
<evidence type="ECO:0000256" key="12">
    <source>
        <dbReference type="ARBA" id="ARBA00023239"/>
    </source>
</evidence>